<name>A0A9D2RE50_9FIRM</name>
<dbReference type="Pfam" id="PF01381">
    <property type="entry name" value="HTH_3"/>
    <property type="match status" value="1"/>
</dbReference>
<accession>A0A9D2RE50</accession>
<evidence type="ECO:0000313" key="3">
    <source>
        <dbReference type="EMBL" id="HJD41696.1"/>
    </source>
</evidence>
<dbReference type="InterPro" id="IPR001387">
    <property type="entry name" value="Cro/C1-type_HTH"/>
</dbReference>
<dbReference type="Gene3D" id="1.10.260.40">
    <property type="entry name" value="lambda repressor-like DNA-binding domains"/>
    <property type="match status" value="1"/>
</dbReference>
<evidence type="ECO:0000256" key="1">
    <source>
        <dbReference type="ARBA" id="ARBA00023125"/>
    </source>
</evidence>
<reference evidence="3" key="2">
    <citation type="submission" date="2021-04" db="EMBL/GenBank/DDBJ databases">
        <authorList>
            <person name="Gilroy R."/>
        </authorList>
    </citation>
    <scope>NUCLEOTIDE SEQUENCE</scope>
    <source>
        <strain evidence="3">ChiBcec15-3976</strain>
    </source>
</reference>
<dbReference type="PANTHER" id="PTHR46558">
    <property type="entry name" value="TRACRIPTIONAL REGULATORY PROTEIN-RELATED-RELATED"/>
    <property type="match status" value="1"/>
</dbReference>
<organism evidence="3 4">
    <name type="scientific">Candidatus Mediterraneibacter quadrami</name>
    <dbReference type="NCBI Taxonomy" id="2838684"/>
    <lineage>
        <taxon>Bacteria</taxon>
        <taxon>Bacillati</taxon>
        <taxon>Bacillota</taxon>
        <taxon>Clostridia</taxon>
        <taxon>Lachnospirales</taxon>
        <taxon>Lachnospiraceae</taxon>
        <taxon>Mediterraneibacter</taxon>
    </lineage>
</organism>
<dbReference type="AlphaFoldDB" id="A0A9D2RE50"/>
<keyword evidence="1" id="KW-0238">DNA-binding</keyword>
<dbReference type="Proteomes" id="UP000823909">
    <property type="component" value="Unassembled WGS sequence"/>
</dbReference>
<comment type="caution">
    <text evidence="3">The sequence shown here is derived from an EMBL/GenBank/DDBJ whole genome shotgun (WGS) entry which is preliminary data.</text>
</comment>
<dbReference type="PROSITE" id="PS50943">
    <property type="entry name" value="HTH_CROC1"/>
    <property type="match status" value="1"/>
</dbReference>
<sequence length="175" mass="20145">MSISENIRMYRKAAGLTQKMLAAKCGMAEITIRQYESGKREPRSRQLTRIADALNISADSLILGSIIEYTARSGTDAGYIRRMNAWKDTGMMLEITPDIRDILRQSKEARQLFQRLLKYTTNLQAEKDVLLLLTDEHDIRNAVDRCFENTALKSVVLKENNDIKTFFRETDARHE</sequence>
<proteinExistence type="predicted"/>
<reference evidence="3" key="1">
    <citation type="journal article" date="2021" name="PeerJ">
        <title>Extensive microbial diversity within the chicken gut microbiome revealed by metagenomics and culture.</title>
        <authorList>
            <person name="Gilroy R."/>
            <person name="Ravi A."/>
            <person name="Getino M."/>
            <person name="Pursley I."/>
            <person name="Horton D.L."/>
            <person name="Alikhan N.F."/>
            <person name="Baker D."/>
            <person name="Gharbi K."/>
            <person name="Hall N."/>
            <person name="Watson M."/>
            <person name="Adriaenssens E.M."/>
            <person name="Foster-Nyarko E."/>
            <person name="Jarju S."/>
            <person name="Secka A."/>
            <person name="Antonio M."/>
            <person name="Oren A."/>
            <person name="Chaudhuri R.R."/>
            <person name="La Ragione R."/>
            <person name="Hildebrand F."/>
            <person name="Pallen M.J."/>
        </authorList>
    </citation>
    <scope>NUCLEOTIDE SEQUENCE</scope>
    <source>
        <strain evidence="3">ChiBcec15-3976</strain>
    </source>
</reference>
<feature type="domain" description="HTH cro/C1-type" evidence="2">
    <location>
        <begin position="7"/>
        <end position="61"/>
    </location>
</feature>
<dbReference type="EMBL" id="DWUU01000012">
    <property type="protein sequence ID" value="HJD41696.1"/>
    <property type="molecule type" value="Genomic_DNA"/>
</dbReference>
<dbReference type="InterPro" id="IPR010982">
    <property type="entry name" value="Lambda_DNA-bd_dom_sf"/>
</dbReference>
<dbReference type="SMART" id="SM00530">
    <property type="entry name" value="HTH_XRE"/>
    <property type="match status" value="1"/>
</dbReference>
<protein>
    <submittedName>
        <fullName evidence="3">Helix-turn-helix domain-containing protein</fullName>
    </submittedName>
</protein>
<gene>
    <name evidence="3" type="ORF">H9910_01610</name>
</gene>
<evidence type="ECO:0000313" key="4">
    <source>
        <dbReference type="Proteomes" id="UP000823909"/>
    </source>
</evidence>
<evidence type="ECO:0000259" key="2">
    <source>
        <dbReference type="PROSITE" id="PS50943"/>
    </source>
</evidence>
<dbReference type="SUPFAM" id="SSF47413">
    <property type="entry name" value="lambda repressor-like DNA-binding domains"/>
    <property type="match status" value="1"/>
</dbReference>
<dbReference type="PANTHER" id="PTHR46558:SF11">
    <property type="entry name" value="HTH-TYPE TRANSCRIPTIONAL REGULATOR XRE"/>
    <property type="match status" value="1"/>
</dbReference>
<dbReference type="CDD" id="cd00093">
    <property type="entry name" value="HTH_XRE"/>
    <property type="match status" value="1"/>
</dbReference>
<dbReference type="GO" id="GO:0003677">
    <property type="term" value="F:DNA binding"/>
    <property type="evidence" value="ECO:0007669"/>
    <property type="project" value="UniProtKB-KW"/>
</dbReference>